<keyword evidence="3" id="KW-1185">Reference proteome</keyword>
<proteinExistence type="predicted"/>
<reference evidence="3" key="1">
    <citation type="journal article" date="2019" name="Int. J. Syst. Evol. Microbiol.">
        <title>The Global Catalogue of Microorganisms (GCM) 10K type strain sequencing project: providing services to taxonomists for standard genome sequencing and annotation.</title>
        <authorList>
            <consortium name="The Broad Institute Genomics Platform"/>
            <consortium name="The Broad Institute Genome Sequencing Center for Infectious Disease"/>
            <person name="Wu L."/>
            <person name="Ma J."/>
        </authorList>
    </citation>
    <scope>NUCLEOTIDE SEQUENCE [LARGE SCALE GENOMIC DNA]</scope>
    <source>
        <strain evidence="3">JCM 17137</strain>
    </source>
</reference>
<evidence type="ECO:0008006" key="4">
    <source>
        <dbReference type="Google" id="ProtNLM"/>
    </source>
</evidence>
<evidence type="ECO:0000313" key="3">
    <source>
        <dbReference type="Proteomes" id="UP001500908"/>
    </source>
</evidence>
<dbReference type="Proteomes" id="UP001500908">
    <property type="component" value="Unassembled WGS sequence"/>
</dbReference>
<name>A0ABP7FVR5_9ACTN</name>
<protein>
    <recommendedName>
        <fullName evidence="4">Transposase</fullName>
    </recommendedName>
</protein>
<feature type="region of interest" description="Disordered" evidence="1">
    <location>
        <begin position="27"/>
        <end position="56"/>
    </location>
</feature>
<dbReference type="EMBL" id="BAABDD010000014">
    <property type="protein sequence ID" value="GAA3749647.1"/>
    <property type="molecule type" value="Genomic_DNA"/>
</dbReference>
<comment type="caution">
    <text evidence="2">The sequence shown here is derived from an EMBL/GenBank/DDBJ whole genome shotgun (WGS) entry which is preliminary data.</text>
</comment>
<evidence type="ECO:0000313" key="2">
    <source>
        <dbReference type="EMBL" id="GAA3749647.1"/>
    </source>
</evidence>
<evidence type="ECO:0000256" key="1">
    <source>
        <dbReference type="SAM" id="MobiDB-lite"/>
    </source>
</evidence>
<organism evidence="2 3">
    <name type="scientific">Salinactinospora qingdaonensis</name>
    <dbReference type="NCBI Taxonomy" id="702744"/>
    <lineage>
        <taxon>Bacteria</taxon>
        <taxon>Bacillati</taxon>
        <taxon>Actinomycetota</taxon>
        <taxon>Actinomycetes</taxon>
        <taxon>Streptosporangiales</taxon>
        <taxon>Nocardiopsidaceae</taxon>
        <taxon>Salinactinospora</taxon>
    </lineage>
</organism>
<sequence>MPSRPGTHPAAITTLDVNRHTAYSHLTTARPPAESPNGKTTVALPRKLPTGPQSRD</sequence>
<gene>
    <name evidence="2" type="ORF">GCM10022402_30980</name>
</gene>
<accession>A0ABP7FVR5</accession>